<dbReference type="InterPro" id="IPR046347">
    <property type="entry name" value="bZIP_sf"/>
</dbReference>
<evidence type="ECO:0000256" key="5">
    <source>
        <dbReference type="SAM" id="MobiDB-lite"/>
    </source>
</evidence>
<keyword evidence="8" id="KW-1185">Reference proteome</keyword>
<keyword evidence="2" id="KW-0238">DNA-binding</keyword>
<dbReference type="CDD" id="cd14688">
    <property type="entry name" value="bZIP_YAP"/>
    <property type="match status" value="1"/>
</dbReference>
<dbReference type="SMART" id="SM00338">
    <property type="entry name" value="BRLZ"/>
    <property type="match status" value="1"/>
</dbReference>
<dbReference type="STRING" id="454130.A0A0U5GKW0"/>
<evidence type="ECO:0000256" key="1">
    <source>
        <dbReference type="ARBA" id="ARBA00023015"/>
    </source>
</evidence>
<evidence type="ECO:0000313" key="7">
    <source>
        <dbReference type="EMBL" id="CEL01364.1"/>
    </source>
</evidence>
<dbReference type="PANTHER" id="PTHR45764">
    <property type="entry name" value="BZIP TRANSCRIPTION FACTOR 44"/>
    <property type="match status" value="1"/>
</dbReference>
<dbReference type="SUPFAM" id="SSF57959">
    <property type="entry name" value="Leucine zipper domain"/>
    <property type="match status" value="1"/>
</dbReference>
<keyword evidence="1" id="KW-0805">Transcription regulation</keyword>
<proteinExistence type="predicted"/>
<name>A0A0U5GKW0_ASPCI</name>
<dbReference type="InterPro" id="IPR004827">
    <property type="entry name" value="bZIP"/>
</dbReference>
<gene>
    <name evidence="7" type="ORF">ASPCAL00948</name>
</gene>
<dbReference type="PROSITE" id="PS00036">
    <property type="entry name" value="BZIP_BASIC"/>
    <property type="match status" value="1"/>
</dbReference>
<dbReference type="PANTHER" id="PTHR45764:SF38">
    <property type="entry name" value="BZIP TRANSCRIPTION FACTOR 44"/>
    <property type="match status" value="1"/>
</dbReference>
<reference evidence="8" key="1">
    <citation type="journal article" date="2016" name="Genome Announc.">
        <title>Draft genome sequences of fungus Aspergillus calidoustus.</title>
        <authorList>
            <person name="Horn F."/>
            <person name="Linde J."/>
            <person name="Mattern D.J."/>
            <person name="Walther G."/>
            <person name="Guthke R."/>
            <person name="Scherlach K."/>
            <person name="Martin K."/>
            <person name="Brakhage A.A."/>
            <person name="Petzke L."/>
            <person name="Valiante V."/>
        </authorList>
    </citation>
    <scope>NUCLEOTIDE SEQUENCE [LARGE SCALE GENOMIC DNA]</scope>
    <source>
        <strain evidence="8">SF006504</strain>
    </source>
</reference>
<evidence type="ECO:0000256" key="2">
    <source>
        <dbReference type="ARBA" id="ARBA00023125"/>
    </source>
</evidence>
<dbReference type="Gene3D" id="1.20.5.170">
    <property type="match status" value="1"/>
</dbReference>
<dbReference type="GO" id="GO:0003677">
    <property type="term" value="F:DNA binding"/>
    <property type="evidence" value="ECO:0007669"/>
    <property type="project" value="UniProtKB-KW"/>
</dbReference>
<keyword evidence="3" id="KW-0804">Transcription</keyword>
<feature type="compositionally biased region" description="Basic and acidic residues" evidence="5">
    <location>
        <begin position="119"/>
        <end position="131"/>
    </location>
</feature>
<dbReference type="Proteomes" id="UP000054771">
    <property type="component" value="Unassembled WGS sequence"/>
</dbReference>
<dbReference type="Pfam" id="PF00170">
    <property type="entry name" value="bZIP_1"/>
    <property type="match status" value="1"/>
</dbReference>
<feature type="region of interest" description="Disordered" evidence="5">
    <location>
        <begin position="79"/>
        <end position="131"/>
    </location>
</feature>
<evidence type="ECO:0000259" key="6">
    <source>
        <dbReference type="PROSITE" id="PS00036"/>
    </source>
</evidence>
<feature type="domain" description="BZIP" evidence="6">
    <location>
        <begin position="116"/>
        <end position="130"/>
    </location>
</feature>
<sequence length="244" mass="27390">MDDYFGTQHSTSVGLPFLYIPSHKNKMASQLMDTLDESGLYPNLDMHPSFSDIAIPHSDSGIIMPTLTSIEPDLYHITSAPRDALPPSAPPTESDYDSATGGQTVDSQCTHKHVTRRQQNRDAQRRYRERQSKQCKSLEQSVVDLEAQCQSLSNGFDQKSHEVVQLFRDNNVLKSEVQSLRQRWQLIILLLQRPKALQSLSVLLEEEVKCLDGFAPPIEPASLDEFLHSLDSVLTVDGELNRGS</sequence>
<organism evidence="7 8">
    <name type="scientific">Aspergillus calidoustus</name>
    <dbReference type="NCBI Taxonomy" id="454130"/>
    <lineage>
        <taxon>Eukaryota</taxon>
        <taxon>Fungi</taxon>
        <taxon>Dikarya</taxon>
        <taxon>Ascomycota</taxon>
        <taxon>Pezizomycotina</taxon>
        <taxon>Eurotiomycetes</taxon>
        <taxon>Eurotiomycetidae</taxon>
        <taxon>Eurotiales</taxon>
        <taxon>Aspergillaceae</taxon>
        <taxon>Aspergillus</taxon>
        <taxon>Aspergillus subgen. Nidulantes</taxon>
    </lineage>
</organism>
<dbReference type="EMBL" id="CDMC01000001">
    <property type="protein sequence ID" value="CEL01364.1"/>
    <property type="molecule type" value="Genomic_DNA"/>
</dbReference>
<dbReference type="GO" id="GO:0003700">
    <property type="term" value="F:DNA-binding transcription factor activity"/>
    <property type="evidence" value="ECO:0007669"/>
    <property type="project" value="InterPro"/>
</dbReference>
<evidence type="ECO:0000256" key="3">
    <source>
        <dbReference type="ARBA" id="ARBA00023163"/>
    </source>
</evidence>
<protein>
    <recommendedName>
        <fullName evidence="6">BZIP domain-containing protein</fullName>
    </recommendedName>
</protein>
<accession>A0A0U5GKW0</accession>
<keyword evidence="4" id="KW-0539">Nucleus</keyword>
<dbReference type="AlphaFoldDB" id="A0A0U5GKW0"/>
<dbReference type="OrthoDB" id="4363243at2759"/>
<evidence type="ECO:0000256" key="4">
    <source>
        <dbReference type="ARBA" id="ARBA00023242"/>
    </source>
</evidence>
<evidence type="ECO:0000313" key="8">
    <source>
        <dbReference type="Proteomes" id="UP000054771"/>
    </source>
</evidence>